<dbReference type="Pfam" id="PF04397">
    <property type="entry name" value="LytTR"/>
    <property type="match status" value="1"/>
</dbReference>
<evidence type="ECO:0000313" key="9">
    <source>
        <dbReference type="Proteomes" id="UP000239997"/>
    </source>
</evidence>
<dbReference type="EMBL" id="JPJI01000026">
    <property type="protein sequence ID" value="KEZ93613.1"/>
    <property type="molecule type" value="Genomic_DNA"/>
</dbReference>
<dbReference type="Gene3D" id="3.40.50.2300">
    <property type="match status" value="1"/>
</dbReference>
<dbReference type="PROSITE" id="PS50930">
    <property type="entry name" value="HTH_LYTTR"/>
    <property type="match status" value="1"/>
</dbReference>
<sequence>MSIKTILIDDEPKAIAILKNKIERLCPDLEIVATIEKPALAFDIINELQPQLVFIDIAMPGMSGFDVLEQFKKPQFEIIFATAFDQYALDAIKQCAIGYLVKPIDNEDLVEAVTNATTNIEQKNALVKNTQLLENINQENFQKKKIVIPSTDGLEFVKVKSITHCEGVDGYTKIHFTNRKPILSSSSIGHFKKLLSHPDFYHVHKSYVANTNHIIKYLNDGYVTLTGDVTIPVARAKRAEFLEKFRSA</sequence>
<reference evidence="6 9" key="3">
    <citation type="submission" date="2018-03" db="EMBL/GenBank/DDBJ databases">
        <title>Genomic Encyclopedia of Archaeal and Bacterial Type Strains, Phase II (KMG-II): from individual species to whole genera.</title>
        <authorList>
            <person name="Goeker M."/>
        </authorList>
    </citation>
    <scope>NUCLEOTIDE SEQUENCE [LARGE SCALE GENOMIC DNA]</scope>
    <source>
        <strain evidence="6 9">DSM 22727</strain>
    </source>
</reference>
<protein>
    <submittedName>
        <fullName evidence="5">LytR family transcriptional regulator</fullName>
    </submittedName>
    <submittedName>
        <fullName evidence="6">LytTR family two component transcriptional regulator</fullName>
    </submittedName>
    <submittedName>
        <fullName evidence="4">Response regulator</fullName>
    </submittedName>
</protein>
<evidence type="ECO:0000313" key="4">
    <source>
        <dbReference type="EMBL" id="GAK99555.1"/>
    </source>
</evidence>
<dbReference type="PANTHER" id="PTHR37299:SF1">
    <property type="entry name" value="STAGE 0 SPORULATION PROTEIN A HOMOLOG"/>
    <property type="match status" value="1"/>
</dbReference>
<dbReference type="Pfam" id="PF00072">
    <property type="entry name" value="Response_reg"/>
    <property type="match status" value="1"/>
</dbReference>
<dbReference type="SMART" id="SM00850">
    <property type="entry name" value="LytTR"/>
    <property type="match status" value="1"/>
</dbReference>
<reference evidence="5 7" key="2">
    <citation type="submission" date="2014-07" db="EMBL/GenBank/DDBJ databases">
        <title>Draft genome sequence of Nonlabens ulvanivorans, an ulvan degrading bacterium.</title>
        <authorList>
            <person name="Kopel M."/>
            <person name="Helbert W."/>
            <person name="Henrissat B."/>
            <person name="Doniger T."/>
            <person name="Banin E."/>
        </authorList>
    </citation>
    <scope>NUCLEOTIDE SEQUENCE [LARGE SCALE GENOMIC DNA]</scope>
    <source>
        <strain evidence="5 7">PLR</strain>
    </source>
</reference>
<dbReference type="GO" id="GO:0003677">
    <property type="term" value="F:DNA binding"/>
    <property type="evidence" value="ECO:0007669"/>
    <property type="project" value="InterPro"/>
</dbReference>
<evidence type="ECO:0000313" key="8">
    <source>
        <dbReference type="Proteomes" id="UP000029226"/>
    </source>
</evidence>
<dbReference type="InterPro" id="IPR046947">
    <property type="entry name" value="LytR-like"/>
</dbReference>
<dbReference type="RefSeq" id="WP_036581127.1">
    <property type="nucleotide sequence ID" value="NZ_JPJI01000026.1"/>
</dbReference>
<dbReference type="OrthoDB" id="2168082at2"/>
<feature type="modified residue" description="4-aspartylphosphate" evidence="1">
    <location>
        <position position="56"/>
    </location>
</feature>
<evidence type="ECO:0000313" key="6">
    <source>
        <dbReference type="EMBL" id="PRX14199.1"/>
    </source>
</evidence>
<dbReference type="PANTHER" id="PTHR37299">
    <property type="entry name" value="TRANSCRIPTIONAL REGULATOR-RELATED"/>
    <property type="match status" value="1"/>
</dbReference>
<keyword evidence="9" id="KW-1185">Reference proteome</keyword>
<evidence type="ECO:0000259" key="3">
    <source>
        <dbReference type="PROSITE" id="PS50930"/>
    </source>
</evidence>
<dbReference type="InterPro" id="IPR011006">
    <property type="entry name" value="CheY-like_superfamily"/>
</dbReference>
<dbReference type="Proteomes" id="UP000028531">
    <property type="component" value="Unassembled WGS sequence"/>
</dbReference>
<accession>A0A084JXC9</accession>
<reference evidence="4 8" key="1">
    <citation type="journal article" date="2014" name="Genome Announc.">
        <title>Draft Genome Sequences of Marine Flavobacterium Nonlabens Strains NR17, NR24, NR27, NR32, NR33, and Ara13.</title>
        <authorList>
            <person name="Nakanishi M."/>
            <person name="Meirelles P."/>
            <person name="Suzuki R."/>
            <person name="Takatani N."/>
            <person name="Mino S."/>
            <person name="Suda W."/>
            <person name="Oshima K."/>
            <person name="Hattori M."/>
            <person name="Ohkuma M."/>
            <person name="Hosokawa M."/>
            <person name="Miyashita K."/>
            <person name="Thompson F.L."/>
            <person name="Niwa A."/>
            <person name="Sawabe T."/>
            <person name="Sawabe T."/>
        </authorList>
    </citation>
    <scope>NUCLEOTIDE SEQUENCE [LARGE SCALE GENOMIC DNA]</scope>
    <source>
        <strain evidence="4">JCM 19314</strain>
        <strain evidence="8">JCM19314</strain>
    </source>
</reference>
<evidence type="ECO:0000313" key="7">
    <source>
        <dbReference type="Proteomes" id="UP000028531"/>
    </source>
</evidence>
<organism evidence="5 7">
    <name type="scientific">Nonlabens ulvanivorans</name>
    <name type="common">Persicivirga ulvanivorans</name>
    <dbReference type="NCBI Taxonomy" id="906888"/>
    <lineage>
        <taxon>Bacteria</taxon>
        <taxon>Pseudomonadati</taxon>
        <taxon>Bacteroidota</taxon>
        <taxon>Flavobacteriia</taxon>
        <taxon>Flavobacteriales</taxon>
        <taxon>Flavobacteriaceae</taxon>
        <taxon>Nonlabens</taxon>
    </lineage>
</organism>
<keyword evidence="1" id="KW-0597">Phosphoprotein</keyword>
<dbReference type="GO" id="GO:0000156">
    <property type="term" value="F:phosphorelay response regulator activity"/>
    <property type="evidence" value="ECO:0007669"/>
    <property type="project" value="InterPro"/>
</dbReference>
<dbReference type="EMBL" id="BBMM01000002">
    <property type="protein sequence ID" value="GAK99555.1"/>
    <property type="molecule type" value="Genomic_DNA"/>
</dbReference>
<evidence type="ECO:0000256" key="1">
    <source>
        <dbReference type="PROSITE-ProRule" id="PRU00169"/>
    </source>
</evidence>
<evidence type="ECO:0000259" key="2">
    <source>
        <dbReference type="PROSITE" id="PS50110"/>
    </source>
</evidence>
<dbReference type="EMBL" id="PVNA01000002">
    <property type="protein sequence ID" value="PRX14199.1"/>
    <property type="molecule type" value="Genomic_DNA"/>
</dbReference>
<feature type="domain" description="HTH LytTR-type" evidence="3">
    <location>
        <begin position="146"/>
        <end position="247"/>
    </location>
</feature>
<dbReference type="InterPro" id="IPR007492">
    <property type="entry name" value="LytTR_DNA-bd_dom"/>
</dbReference>
<name>A0A084JXC9_NONUL</name>
<gene>
    <name evidence="5" type="ORF">IL45_05250</name>
    <name evidence="4" type="ORF">JCM19314_3600</name>
    <name evidence="6" type="ORF">LY02_01229</name>
</gene>
<dbReference type="SMART" id="SM00448">
    <property type="entry name" value="REC"/>
    <property type="match status" value="1"/>
</dbReference>
<dbReference type="AlphaFoldDB" id="A0A084JXC9"/>
<dbReference type="InterPro" id="IPR001789">
    <property type="entry name" value="Sig_transdc_resp-reg_receiver"/>
</dbReference>
<evidence type="ECO:0000313" key="5">
    <source>
        <dbReference type="EMBL" id="KEZ93613.1"/>
    </source>
</evidence>
<feature type="domain" description="Response regulatory" evidence="2">
    <location>
        <begin position="4"/>
        <end position="117"/>
    </location>
</feature>
<proteinExistence type="predicted"/>
<dbReference type="PROSITE" id="PS50110">
    <property type="entry name" value="RESPONSE_REGULATORY"/>
    <property type="match status" value="1"/>
</dbReference>
<dbReference type="Proteomes" id="UP000029226">
    <property type="component" value="Unassembled WGS sequence"/>
</dbReference>
<comment type="caution">
    <text evidence="5">The sequence shown here is derived from an EMBL/GenBank/DDBJ whole genome shotgun (WGS) entry which is preliminary data.</text>
</comment>
<dbReference type="Gene3D" id="2.40.50.1020">
    <property type="entry name" value="LytTr DNA-binding domain"/>
    <property type="match status" value="1"/>
</dbReference>
<dbReference type="Proteomes" id="UP000239997">
    <property type="component" value="Unassembled WGS sequence"/>
</dbReference>
<dbReference type="SUPFAM" id="SSF52172">
    <property type="entry name" value="CheY-like"/>
    <property type="match status" value="1"/>
</dbReference>